<dbReference type="Pfam" id="PF00534">
    <property type="entry name" value="Glycos_transf_1"/>
    <property type="match status" value="1"/>
</dbReference>
<evidence type="ECO:0000313" key="2">
    <source>
        <dbReference type="EMBL" id="MBD2774456.1"/>
    </source>
</evidence>
<proteinExistence type="predicted"/>
<dbReference type="Proteomes" id="UP000629098">
    <property type="component" value="Unassembled WGS sequence"/>
</dbReference>
<dbReference type="Gene3D" id="3.40.50.2000">
    <property type="entry name" value="Glycogen Phosphorylase B"/>
    <property type="match status" value="2"/>
</dbReference>
<dbReference type="AlphaFoldDB" id="A0A8J6XNR2"/>
<evidence type="ECO:0000313" key="3">
    <source>
        <dbReference type="Proteomes" id="UP000629098"/>
    </source>
</evidence>
<dbReference type="GO" id="GO:0016757">
    <property type="term" value="F:glycosyltransferase activity"/>
    <property type="evidence" value="ECO:0007669"/>
    <property type="project" value="InterPro"/>
</dbReference>
<dbReference type="InterPro" id="IPR001296">
    <property type="entry name" value="Glyco_trans_1"/>
</dbReference>
<organism evidence="2 3">
    <name type="scientific">Iningainema tapete BLCC-T55</name>
    <dbReference type="NCBI Taxonomy" id="2748662"/>
    <lineage>
        <taxon>Bacteria</taxon>
        <taxon>Bacillati</taxon>
        <taxon>Cyanobacteriota</taxon>
        <taxon>Cyanophyceae</taxon>
        <taxon>Nostocales</taxon>
        <taxon>Scytonemataceae</taxon>
        <taxon>Iningainema tapete</taxon>
    </lineage>
</organism>
<dbReference type="SUPFAM" id="SSF53756">
    <property type="entry name" value="UDP-Glycosyltransferase/glycogen phosphorylase"/>
    <property type="match status" value="1"/>
</dbReference>
<keyword evidence="3" id="KW-1185">Reference proteome</keyword>
<feature type="domain" description="Glycosyl transferase family 1" evidence="1">
    <location>
        <begin position="196"/>
        <end position="350"/>
    </location>
</feature>
<protein>
    <submittedName>
        <fullName evidence="2">Glycosyltransferase family 4 protein</fullName>
    </submittedName>
</protein>
<dbReference type="CDD" id="cd03801">
    <property type="entry name" value="GT4_PimA-like"/>
    <property type="match status" value="1"/>
</dbReference>
<name>A0A8J6XNR2_9CYAN</name>
<gene>
    <name evidence="2" type="ORF">ICL16_20885</name>
</gene>
<sequence length="379" mass="42093">MLHPSNDTSISPDLVYQCSSFNVGSGGGVETYLGSLFDYQIPGISSQVLKSLQNVDQSKCKLLHIHSVDLLLQLTGECPAVFTVHNHSVYCPSGTKYLAGSQVVCDRNFSLFGCTWGKIVDGCGSRKPLRALSEFQHTHQILNFSKNFKKVTFAANSDYVRGQLIKSGIPREQTVTLRYGTPIPKVATAPLTKETHQQKRILFAGRIVPDKGLEWLLRALVHTQPLIKLDIAGEGWDKPRLLTLANKLGLSDRITWHGWCDSNKMNMLYQQCMAVIFPSVWPEPAGLITLEASARYRPVIASAVGGIPEHLQNGHTGILVPANDLEKLAQAITELETNYDKCRTMGEKGRDLYMHNFTLDVHVKNLLSLYEKTILDFSA</sequence>
<evidence type="ECO:0000259" key="1">
    <source>
        <dbReference type="Pfam" id="PF00534"/>
    </source>
</evidence>
<accession>A0A8J6XNR2</accession>
<dbReference type="PANTHER" id="PTHR12526">
    <property type="entry name" value="GLYCOSYLTRANSFERASE"/>
    <property type="match status" value="1"/>
</dbReference>
<dbReference type="PANTHER" id="PTHR12526:SF635">
    <property type="entry name" value="GLYCOSYL TRANSFERASE GROUP 1"/>
    <property type="match status" value="1"/>
</dbReference>
<reference evidence="2" key="1">
    <citation type="submission" date="2020-09" db="EMBL/GenBank/DDBJ databases">
        <title>Iningainema tapete sp. nov. (Scytonemataceae, Cyanobacteria) from greenhouses in central Florida (USA) produces two types of nodularin with biosynthetic potential for microcystin-LR and anabaenopeptins.</title>
        <authorList>
            <person name="Berthold D.E."/>
            <person name="Lefler F.W."/>
            <person name="Huang I.-S."/>
            <person name="Abdulla H."/>
            <person name="Zimba P.V."/>
            <person name="Laughinghouse H.D. IV."/>
        </authorList>
    </citation>
    <scope>NUCLEOTIDE SEQUENCE</scope>
    <source>
        <strain evidence="2">BLCCT55</strain>
    </source>
</reference>
<comment type="caution">
    <text evidence="2">The sequence shown here is derived from an EMBL/GenBank/DDBJ whole genome shotgun (WGS) entry which is preliminary data.</text>
</comment>
<dbReference type="EMBL" id="JACXAE010000071">
    <property type="protein sequence ID" value="MBD2774456.1"/>
    <property type="molecule type" value="Genomic_DNA"/>
</dbReference>